<dbReference type="GO" id="GO:0033567">
    <property type="term" value="P:DNA replication, Okazaki fragment processing"/>
    <property type="evidence" value="ECO:0007669"/>
    <property type="project" value="InterPro"/>
</dbReference>
<dbReference type="CDD" id="cd09898">
    <property type="entry name" value="H3TH_53EXO"/>
    <property type="match status" value="1"/>
</dbReference>
<feature type="non-terminal residue" evidence="5">
    <location>
        <position position="481"/>
    </location>
</feature>
<gene>
    <name evidence="5" type="ORF">DRP44_07970</name>
</gene>
<organism evidence="5 6">
    <name type="scientific">candidate division TA06 bacterium</name>
    <dbReference type="NCBI Taxonomy" id="2250710"/>
    <lineage>
        <taxon>Bacteria</taxon>
        <taxon>Bacteria division TA06</taxon>
    </lineage>
</organism>
<evidence type="ECO:0000256" key="1">
    <source>
        <dbReference type="ARBA" id="ARBA00022722"/>
    </source>
</evidence>
<evidence type="ECO:0000259" key="4">
    <source>
        <dbReference type="SMART" id="SM00475"/>
    </source>
</evidence>
<dbReference type="Pfam" id="PF02739">
    <property type="entry name" value="5_3_exonuc_N"/>
    <property type="match status" value="1"/>
</dbReference>
<dbReference type="CDD" id="cd09859">
    <property type="entry name" value="PIN_53EXO"/>
    <property type="match status" value="1"/>
</dbReference>
<keyword evidence="2" id="KW-0378">Hydrolase</keyword>
<name>A0A660S4T4_UNCT6</name>
<dbReference type="Gene3D" id="3.30.420.10">
    <property type="entry name" value="Ribonuclease H-like superfamily/Ribonuclease H"/>
    <property type="match status" value="1"/>
</dbReference>
<accession>A0A660S4T4</accession>
<dbReference type="InterPro" id="IPR036397">
    <property type="entry name" value="RNaseH_sf"/>
</dbReference>
<evidence type="ECO:0000256" key="2">
    <source>
        <dbReference type="ARBA" id="ARBA00022801"/>
    </source>
</evidence>
<sequence>MKNYSDNVLLLDGTALIYRSFYAFFKTPLRNSKGENVSAIFGVIKTLQHIDKIYRPKYIAFCFDAKGKTKRAEIYPEYKATRQKIPDELLSQIPAIKKLVSLMGFNFIEMEGYEADDIISSIARQNDKKTVIISSDKDIAQLVNKRIYIATPSKPEILLDEKKIYEKYGVFPSQIVDYLALIGDSSDNIPGIPGIGPKTASSLLHDFGSIEGIYKNIGEIKSKRIKENLEKYREQLDLALNLIKLNDHLEVGDIDNYSRGKADIDSILTILQGYELWSLVKEFRAGKEEQLSLFESPLRNEMELKIESDFNPDYPIAKEISLFFSKNFISLANGNSAKLYDITNENKIIYFILTKCNRIITNDAKRIHRFIFSEKLNIQIAIDDISIASSLIFGGKKRVSETNILSELINVVPPLEKKDDRYTLLLLAKNSSDLWGKIDEKLENLSIKKLYEQLELPIAKILALMEYNGILVNVKTLESIR</sequence>
<reference evidence="5 6" key="1">
    <citation type="submission" date="2018-06" db="EMBL/GenBank/DDBJ databases">
        <title>Extensive metabolic versatility and redundancy in microbially diverse, dynamic hydrothermal sediments.</title>
        <authorList>
            <person name="Dombrowski N."/>
            <person name="Teske A."/>
            <person name="Baker B.J."/>
        </authorList>
    </citation>
    <scope>NUCLEOTIDE SEQUENCE [LARGE SCALE GENOMIC DNA]</scope>
    <source>
        <strain evidence="5">B35_G9</strain>
    </source>
</reference>
<dbReference type="InterPro" id="IPR036279">
    <property type="entry name" value="5-3_exonuclease_C_sf"/>
</dbReference>
<dbReference type="GO" id="GO:0003677">
    <property type="term" value="F:DNA binding"/>
    <property type="evidence" value="ECO:0007669"/>
    <property type="project" value="UniProtKB-KW"/>
</dbReference>
<evidence type="ECO:0000256" key="3">
    <source>
        <dbReference type="ARBA" id="ARBA00023125"/>
    </source>
</evidence>
<dbReference type="GO" id="GO:0017108">
    <property type="term" value="F:5'-flap endonuclease activity"/>
    <property type="evidence" value="ECO:0007669"/>
    <property type="project" value="InterPro"/>
</dbReference>
<dbReference type="FunFam" id="1.10.150.20:FF:000003">
    <property type="entry name" value="DNA polymerase I"/>
    <property type="match status" value="1"/>
</dbReference>
<dbReference type="EMBL" id="QNBC01000145">
    <property type="protein sequence ID" value="RKX64620.1"/>
    <property type="molecule type" value="Genomic_DNA"/>
</dbReference>
<dbReference type="Gene3D" id="3.40.50.1010">
    <property type="entry name" value="5'-nuclease"/>
    <property type="match status" value="1"/>
</dbReference>
<dbReference type="PANTHER" id="PTHR42646">
    <property type="entry name" value="FLAP ENDONUCLEASE XNI"/>
    <property type="match status" value="1"/>
</dbReference>
<dbReference type="InterPro" id="IPR008918">
    <property type="entry name" value="HhH2"/>
</dbReference>
<dbReference type="SMART" id="SM00279">
    <property type="entry name" value="HhH2"/>
    <property type="match status" value="1"/>
</dbReference>
<feature type="domain" description="5'-3' exonuclease" evidence="4">
    <location>
        <begin position="6"/>
        <end position="260"/>
    </location>
</feature>
<dbReference type="SUPFAM" id="SSF88723">
    <property type="entry name" value="PIN domain-like"/>
    <property type="match status" value="1"/>
</dbReference>
<keyword evidence="3" id="KW-0238">DNA-binding</keyword>
<dbReference type="InterPro" id="IPR002421">
    <property type="entry name" value="5-3_exonuclease"/>
</dbReference>
<dbReference type="InterPro" id="IPR038969">
    <property type="entry name" value="FEN"/>
</dbReference>
<dbReference type="AlphaFoldDB" id="A0A660S4T4"/>
<dbReference type="GO" id="GO:0008409">
    <property type="term" value="F:5'-3' exonuclease activity"/>
    <property type="evidence" value="ECO:0007669"/>
    <property type="project" value="InterPro"/>
</dbReference>
<keyword evidence="1" id="KW-0540">Nuclease</keyword>
<dbReference type="Gene3D" id="1.10.150.20">
    <property type="entry name" value="5' to 3' exonuclease, C-terminal subdomain"/>
    <property type="match status" value="1"/>
</dbReference>
<dbReference type="Proteomes" id="UP000282321">
    <property type="component" value="Unassembled WGS sequence"/>
</dbReference>
<evidence type="ECO:0000313" key="5">
    <source>
        <dbReference type="EMBL" id="RKX64620.1"/>
    </source>
</evidence>
<comment type="caution">
    <text evidence="5">The sequence shown here is derived from an EMBL/GenBank/DDBJ whole genome shotgun (WGS) entry which is preliminary data.</text>
</comment>
<dbReference type="SMART" id="SM00475">
    <property type="entry name" value="53EXOc"/>
    <property type="match status" value="1"/>
</dbReference>
<proteinExistence type="predicted"/>
<dbReference type="InterPro" id="IPR029060">
    <property type="entry name" value="PIN-like_dom_sf"/>
</dbReference>
<dbReference type="PANTHER" id="PTHR42646:SF2">
    <property type="entry name" value="5'-3' EXONUCLEASE FAMILY PROTEIN"/>
    <property type="match status" value="1"/>
</dbReference>
<dbReference type="SUPFAM" id="SSF47807">
    <property type="entry name" value="5' to 3' exonuclease, C-terminal subdomain"/>
    <property type="match status" value="1"/>
</dbReference>
<dbReference type="InterPro" id="IPR020045">
    <property type="entry name" value="DNA_polI_H3TH"/>
</dbReference>
<dbReference type="Pfam" id="PF01367">
    <property type="entry name" value="5_3_exonuc"/>
    <property type="match status" value="1"/>
</dbReference>
<dbReference type="InterPro" id="IPR020046">
    <property type="entry name" value="5-3_exonucl_a-hlix_arch_N"/>
</dbReference>
<protein>
    <recommendedName>
        <fullName evidence="4">5'-3' exonuclease domain-containing protein</fullName>
    </recommendedName>
</protein>
<evidence type="ECO:0000313" key="6">
    <source>
        <dbReference type="Proteomes" id="UP000282321"/>
    </source>
</evidence>